<reference evidence="2" key="1">
    <citation type="journal article" date="2019" name="Int. J. Syst. Evol. Microbiol.">
        <title>The Global Catalogue of Microorganisms (GCM) 10K type strain sequencing project: providing services to taxonomists for standard genome sequencing and annotation.</title>
        <authorList>
            <consortium name="The Broad Institute Genomics Platform"/>
            <consortium name="The Broad Institute Genome Sequencing Center for Infectious Disease"/>
            <person name="Wu L."/>
            <person name="Ma J."/>
        </authorList>
    </citation>
    <scope>NUCLEOTIDE SEQUENCE [LARGE SCALE GENOMIC DNA]</scope>
    <source>
        <strain evidence="2">CGMCC 1.19062</strain>
    </source>
</reference>
<accession>A0ABW5DSS6</accession>
<dbReference type="Proteomes" id="UP001597295">
    <property type="component" value="Unassembled WGS sequence"/>
</dbReference>
<dbReference type="RefSeq" id="WP_379876585.1">
    <property type="nucleotide sequence ID" value="NZ_JBHUIP010000012.1"/>
</dbReference>
<proteinExistence type="predicted"/>
<gene>
    <name evidence="1" type="ORF">ACFSM5_11750</name>
</gene>
<evidence type="ECO:0000313" key="1">
    <source>
        <dbReference type="EMBL" id="MFD2263565.1"/>
    </source>
</evidence>
<evidence type="ECO:0000313" key="2">
    <source>
        <dbReference type="Proteomes" id="UP001597295"/>
    </source>
</evidence>
<organism evidence="1 2">
    <name type="scientific">Lacibacterium aquatile</name>
    <dbReference type="NCBI Taxonomy" id="1168082"/>
    <lineage>
        <taxon>Bacteria</taxon>
        <taxon>Pseudomonadati</taxon>
        <taxon>Pseudomonadota</taxon>
        <taxon>Alphaproteobacteria</taxon>
        <taxon>Rhodospirillales</taxon>
        <taxon>Rhodospirillaceae</taxon>
    </lineage>
</organism>
<keyword evidence="2" id="KW-1185">Reference proteome</keyword>
<dbReference type="EMBL" id="JBHUIP010000012">
    <property type="protein sequence ID" value="MFD2263565.1"/>
    <property type="molecule type" value="Genomic_DNA"/>
</dbReference>
<name>A0ABW5DSS6_9PROT</name>
<dbReference type="Pfam" id="PF11697">
    <property type="entry name" value="DUF3293"/>
    <property type="match status" value="1"/>
</dbReference>
<sequence>MLDPALAAAFAATSYEFRLDRTVYALRLGKPCPPLDAALTRMRADSITCISAHNPGAARVSDAENKAALAGLWAQMEISEWQAFKHVGRPDEDAGWPAEEGVAILDIPLDQAGEVARLWRQLAFVTYRRGDVARLVFSTDLTTLY</sequence>
<comment type="caution">
    <text evidence="1">The sequence shown here is derived from an EMBL/GenBank/DDBJ whole genome shotgun (WGS) entry which is preliminary data.</text>
</comment>
<dbReference type="InterPro" id="IPR021710">
    <property type="entry name" value="DUF3293"/>
</dbReference>
<protein>
    <submittedName>
        <fullName evidence="1">DUF3293 domain-containing protein</fullName>
    </submittedName>
</protein>